<evidence type="ECO:0000313" key="3">
    <source>
        <dbReference type="EMBL" id="QSX35673.1"/>
    </source>
</evidence>
<feature type="transmembrane region" description="Helical" evidence="1">
    <location>
        <begin position="191"/>
        <end position="211"/>
    </location>
</feature>
<reference evidence="3 4" key="1">
    <citation type="submission" date="2021-03" db="EMBL/GenBank/DDBJ databases">
        <title>Novel species identification of genus Shewanella.</title>
        <authorList>
            <person name="Liu G."/>
            <person name="Zhang Q."/>
        </authorList>
    </citation>
    <scope>NUCLEOTIDE SEQUENCE [LARGE SCALE GENOMIC DNA]</scope>
    <source>
        <strain evidence="3 4">FJAT-52962</strain>
    </source>
</reference>
<feature type="transmembrane region" description="Helical" evidence="1">
    <location>
        <begin position="96"/>
        <end position="115"/>
    </location>
</feature>
<keyword evidence="4" id="KW-1185">Reference proteome</keyword>
<keyword evidence="1" id="KW-0812">Transmembrane</keyword>
<evidence type="ECO:0000259" key="2">
    <source>
        <dbReference type="Pfam" id="PF01757"/>
    </source>
</evidence>
<accession>A0ABX7QVZ6</accession>
<dbReference type="EMBL" id="CP071502">
    <property type="protein sequence ID" value="QSX35673.1"/>
    <property type="molecule type" value="Genomic_DNA"/>
</dbReference>
<organism evidence="3 4">
    <name type="scientific">Shewanella sedimentimangrovi</name>
    <dbReference type="NCBI Taxonomy" id="2814293"/>
    <lineage>
        <taxon>Bacteria</taxon>
        <taxon>Pseudomonadati</taxon>
        <taxon>Pseudomonadota</taxon>
        <taxon>Gammaproteobacteria</taxon>
        <taxon>Alteromonadales</taxon>
        <taxon>Shewanellaceae</taxon>
        <taxon>Shewanella</taxon>
    </lineage>
</organism>
<feature type="transmembrane region" description="Helical" evidence="1">
    <location>
        <begin position="355"/>
        <end position="374"/>
    </location>
</feature>
<keyword evidence="3" id="KW-0012">Acyltransferase</keyword>
<feature type="transmembrane region" description="Helical" evidence="1">
    <location>
        <begin position="12"/>
        <end position="31"/>
    </location>
</feature>
<dbReference type="Proteomes" id="UP000663207">
    <property type="component" value="Chromosome"/>
</dbReference>
<feature type="transmembrane region" description="Helical" evidence="1">
    <location>
        <begin position="330"/>
        <end position="349"/>
    </location>
</feature>
<keyword evidence="3" id="KW-0808">Transferase</keyword>
<protein>
    <submittedName>
        <fullName evidence="3">Acyltransferase family protein</fullName>
    </submittedName>
</protein>
<dbReference type="InterPro" id="IPR002656">
    <property type="entry name" value="Acyl_transf_3_dom"/>
</dbReference>
<sequence>MHDERYHALDNLRALVMWLGILLHVAVQHMAGPSDLPWRDSQTTPWADLLLVWIHNFRVPVFFILAGFFAAMLVARSDVRGMISHRLKRIALPFALFWPLLFVAMSLLINVYIQLMKTGQPGLDLSLLGKGAEIRTPGGNRPFINTLHLWFIYYLLLYCLLALPVSQLLARLGSRFKRNLNAIGDTLIGRWWGFLLLSVPLALVGSCYPFGMVTPDGSFVPNIYEFLHSGLFFLVGWHCYGGRESLFAAWTRYVWRFLSAAIVLFIASLVCFEIAKAGALPEWQGRVLIAYVYNCSTWLWSFFFIGLFLRYASGHNRVMRYLSDSSYWVYLVHMLGTLGFGILLYQAPLSALEKMALNTVLTSLACLVSYHLMVRYSVIGKLLNGRQFPRNNSRHAQAGTVAPDLNKNKG</sequence>
<evidence type="ECO:0000313" key="4">
    <source>
        <dbReference type="Proteomes" id="UP000663207"/>
    </source>
</evidence>
<feature type="transmembrane region" description="Helical" evidence="1">
    <location>
        <begin position="51"/>
        <end position="75"/>
    </location>
</feature>
<feature type="transmembrane region" description="Helical" evidence="1">
    <location>
        <begin position="223"/>
        <end position="241"/>
    </location>
</feature>
<feature type="transmembrane region" description="Helical" evidence="1">
    <location>
        <begin position="287"/>
        <end position="309"/>
    </location>
</feature>
<gene>
    <name evidence="3" type="ORF">JYB85_09735</name>
</gene>
<evidence type="ECO:0000256" key="1">
    <source>
        <dbReference type="SAM" id="Phobius"/>
    </source>
</evidence>
<dbReference type="PANTHER" id="PTHR36927:SF1">
    <property type="entry name" value="MDO-LIKE PROTEIN"/>
    <property type="match status" value="1"/>
</dbReference>
<dbReference type="RefSeq" id="WP_207379160.1">
    <property type="nucleotide sequence ID" value="NZ_CP071502.1"/>
</dbReference>
<feature type="transmembrane region" description="Helical" evidence="1">
    <location>
        <begin position="253"/>
        <end position="275"/>
    </location>
</feature>
<name>A0ABX7QVZ6_9GAMM</name>
<dbReference type="Pfam" id="PF01757">
    <property type="entry name" value="Acyl_transf_3"/>
    <property type="match status" value="1"/>
</dbReference>
<dbReference type="PANTHER" id="PTHR36927">
    <property type="entry name" value="BLR4337 PROTEIN"/>
    <property type="match status" value="1"/>
</dbReference>
<keyword evidence="1" id="KW-1133">Transmembrane helix</keyword>
<feature type="domain" description="Acyltransferase 3" evidence="2">
    <location>
        <begin position="7"/>
        <end position="368"/>
    </location>
</feature>
<keyword evidence="1" id="KW-0472">Membrane</keyword>
<dbReference type="InterPro" id="IPR050623">
    <property type="entry name" value="Glucan_succinyl_AcylTrfase"/>
</dbReference>
<dbReference type="GO" id="GO:0016746">
    <property type="term" value="F:acyltransferase activity"/>
    <property type="evidence" value="ECO:0007669"/>
    <property type="project" value="UniProtKB-KW"/>
</dbReference>
<feature type="transmembrane region" description="Helical" evidence="1">
    <location>
        <begin position="151"/>
        <end position="170"/>
    </location>
</feature>
<proteinExistence type="predicted"/>